<gene>
    <name evidence="23" type="ORF">IFM89_021404</name>
</gene>
<feature type="binding site" evidence="18">
    <location>
        <position position="524"/>
    </location>
    <ligand>
        <name>ATP</name>
        <dbReference type="ChEBI" id="CHEBI:30616"/>
    </ligand>
</feature>
<evidence type="ECO:0000256" key="3">
    <source>
        <dbReference type="ARBA" id="ARBA00022536"/>
    </source>
</evidence>
<evidence type="ECO:0000256" key="11">
    <source>
        <dbReference type="ARBA" id="ARBA00023136"/>
    </source>
</evidence>
<evidence type="ECO:0000256" key="4">
    <source>
        <dbReference type="ARBA" id="ARBA00022679"/>
    </source>
</evidence>
<evidence type="ECO:0000256" key="5">
    <source>
        <dbReference type="ARBA" id="ARBA00022692"/>
    </source>
</evidence>
<keyword evidence="14" id="KW-0325">Glycoprotein</keyword>
<comment type="catalytic activity">
    <reaction evidence="16 17">
        <text>L-seryl-[protein] + ATP = O-phospho-L-seryl-[protein] + ADP + H(+)</text>
        <dbReference type="Rhea" id="RHEA:17989"/>
        <dbReference type="Rhea" id="RHEA-COMP:9863"/>
        <dbReference type="Rhea" id="RHEA-COMP:11604"/>
        <dbReference type="ChEBI" id="CHEBI:15378"/>
        <dbReference type="ChEBI" id="CHEBI:29999"/>
        <dbReference type="ChEBI" id="CHEBI:30616"/>
        <dbReference type="ChEBI" id="CHEBI:83421"/>
        <dbReference type="ChEBI" id="CHEBI:456216"/>
        <dbReference type="EC" id="2.7.11.1"/>
    </reaction>
</comment>
<evidence type="ECO:0000256" key="15">
    <source>
        <dbReference type="ARBA" id="ARBA00047899"/>
    </source>
</evidence>
<keyword evidence="8 17" id="KW-0418">Kinase</keyword>
<dbReference type="CDD" id="cd00028">
    <property type="entry name" value="B_lectin"/>
    <property type="match status" value="1"/>
</dbReference>
<feature type="domain" description="Apple" evidence="22">
    <location>
        <begin position="330"/>
        <end position="413"/>
    </location>
</feature>
<dbReference type="InterPro" id="IPR000719">
    <property type="entry name" value="Prot_kinase_dom"/>
</dbReference>
<evidence type="ECO:0000256" key="13">
    <source>
        <dbReference type="ARBA" id="ARBA00023170"/>
    </source>
</evidence>
<evidence type="ECO:0000259" key="21">
    <source>
        <dbReference type="PROSITE" id="PS50927"/>
    </source>
</evidence>
<keyword evidence="24" id="KW-1185">Reference proteome</keyword>
<keyword evidence="4 17" id="KW-0808">Transferase</keyword>
<dbReference type="Proteomes" id="UP000631114">
    <property type="component" value="Unassembled WGS sequence"/>
</dbReference>
<evidence type="ECO:0000256" key="14">
    <source>
        <dbReference type="ARBA" id="ARBA00023180"/>
    </source>
</evidence>
<dbReference type="PROSITE" id="PS00107">
    <property type="entry name" value="PROTEIN_KINASE_ATP"/>
    <property type="match status" value="1"/>
</dbReference>
<dbReference type="InterPro" id="IPR051343">
    <property type="entry name" value="G-type_lectin_kinases/EP1-like"/>
</dbReference>
<comment type="caution">
    <text evidence="23">The sequence shown here is derived from an EMBL/GenBank/DDBJ whole genome shotgun (WGS) entry which is preliminary data.</text>
</comment>
<evidence type="ECO:0000256" key="9">
    <source>
        <dbReference type="ARBA" id="ARBA00022840"/>
    </source>
</evidence>
<dbReference type="InterPro" id="IPR001480">
    <property type="entry name" value="Bulb-type_lectin_dom"/>
</dbReference>
<keyword evidence="12" id="KW-1015">Disulfide bond</keyword>
<dbReference type="PROSITE" id="PS50948">
    <property type="entry name" value="PAN"/>
    <property type="match status" value="1"/>
</dbReference>
<dbReference type="OrthoDB" id="1668230at2759"/>
<comment type="subcellular location">
    <subcellularLocation>
        <location evidence="1">Membrane</location>
        <topology evidence="1">Single-pass membrane protein</topology>
    </subcellularLocation>
</comment>
<organism evidence="23 24">
    <name type="scientific">Coptis chinensis</name>
    <dbReference type="NCBI Taxonomy" id="261450"/>
    <lineage>
        <taxon>Eukaryota</taxon>
        <taxon>Viridiplantae</taxon>
        <taxon>Streptophyta</taxon>
        <taxon>Embryophyta</taxon>
        <taxon>Tracheophyta</taxon>
        <taxon>Spermatophyta</taxon>
        <taxon>Magnoliopsida</taxon>
        <taxon>Ranunculales</taxon>
        <taxon>Ranunculaceae</taxon>
        <taxon>Coptidoideae</taxon>
        <taxon>Coptis</taxon>
    </lineage>
</organism>
<dbReference type="PIRSF" id="PIRSF000641">
    <property type="entry name" value="SRK"/>
    <property type="match status" value="1"/>
</dbReference>
<dbReference type="SUPFAM" id="SSF56112">
    <property type="entry name" value="Protein kinase-like (PK-like)"/>
    <property type="match status" value="1"/>
</dbReference>
<evidence type="ECO:0000256" key="16">
    <source>
        <dbReference type="ARBA" id="ARBA00048679"/>
    </source>
</evidence>
<dbReference type="Gene3D" id="3.50.4.10">
    <property type="entry name" value="Hepatocyte Growth Factor"/>
    <property type="match status" value="1"/>
</dbReference>
<evidence type="ECO:0000259" key="20">
    <source>
        <dbReference type="PROSITE" id="PS50011"/>
    </source>
</evidence>
<dbReference type="InterPro" id="IPR017441">
    <property type="entry name" value="Protein_kinase_ATP_BS"/>
</dbReference>
<evidence type="ECO:0000256" key="7">
    <source>
        <dbReference type="ARBA" id="ARBA00022741"/>
    </source>
</evidence>
<evidence type="ECO:0000256" key="10">
    <source>
        <dbReference type="ARBA" id="ARBA00022989"/>
    </source>
</evidence>
<dbReference type="EC" id="2.7.11.1" evidence="17"/>
<dbReference type="InterPro" id="IPR036426">
    <property type="entry name" value="Bulb-type_lectin_dom_sf"/>
</dbReference>
<accession>A0A835IDM4</accession>
<dbReference type="InterPro" id="IPR001245">
    <property type="entry name" value="Ser-Thr/Tyr_kinase_cat_dom"/>
</dbReference>
<dbReference type="PROSITE" id="PS50927">
    <property type="entry name" value="BULB_LECTIN"/>
    <property type="match status" value="1"/>
</dbReference>
<evidence type="ECO:0000256" key="19">
    <source>
        <dbReference type="SAM" id="Phobius"/>
    </source>
</evidence>
<proteinExistence type="inferred from homology"/>
<evidence type="ECO:0000256" key="1">
    <source>
        <dbReference type="ARBA" id="ARBA00004167"/>
    </source>
</evidence>
<dbReference type="Pfam" id="PF07714">
    <property type="entry name" value="PK_Tyr_Ser-Thr"/>
    <property type="match status" value="1"/>
</dbReference>
<dbReference type="PROSITE" id="PS50011">
    <property type="entry name" value="PROTEIN_KINASE_DOM"/>
    <property type="match status" value="1"/>
</dbReference>
<dbReference type="Gene3D" id="3.30.200.20">
    <property type="entry name" value="Phosphorylase Kinase, domain 1"/>
    <property type="match status" value="1"/>
</dbReference>
<comment type="similarity">
    <text evidence="17">Belongs to the protein kinase superfamily. Ser/Thr protein kinase family.</text>
</comment>
<comment type="catalytic activity">
    <reaction evidence="15 17">
        <text>L-threonyl-[protein] + ATP = O-phospho-L-threonyl-[protein] + ADP + H(+)</text>
        <dbReference type="Rhea" id="RHEA:46608"/>
        <dbReference type="Rhea" id="RHEA-COMP:11060"/>
        <dbReference type="Rhea" id="RHEA-COMP:11605"/>
        <dbReference type="ChEBI" id="CHEBI:15378"/>
        <dbReference type="ChEBI" id="CHEBI:30013"/>
        <dbReference type="ChEBI" id="CHEBI:30616"/>
        <dbReference type="ChEBI" id="CHEBI:61977"/>
        <dbReference type="ChEBI" id="CHEBI:456216"/>
        <dbReference type="EC" id="2.7.11.1"/>
    </reaction>
</comment>
<evidence type="ECO:0000256" key="18">
    <source>
        <dbReference type="PROSITE-ProRule" id="PRU10141"/>
    </source>
</evidence>
<dbReference type="GO" id="GO:0004674">
    <property type="term" value="F:protein serine/threonine kinase activity"/>
    <property type="evidence" value="ECO:0007669"/>
    <property type="project" value="UniProtKB-KW"/>
</dbReference>
<dbReference type="SUPFAM" id="SSF51110">
    <property type="entry name" value="alpha-D-mannose-specific plant lectins"/>
    <property type="match status" value="1"/>
</dbReference>
<keyword evidence="3" id="KW-0245">EGF-like domain</keyword>
<evidence type="ECO:0000256" key="8">
    <source>
        <dbReference type="ARBA" id="ARBA00022777"/>
    </source>
</evidence>
<keyword evidence="5 19" id="KW-0812">Transmembrane</keyword>
<evidence type="ECO:0000313" key="24">
    <source>
        <dbReference type="Proteomes" id="UP000631114"/>
    </source>
</evidence>
<keyword evidence="6" id="KW-0732">Signal</keyword>
<dbReference type="PANTHER" id="PTHR47976:SF115">
    <property type="entry name" value="RECEPTOR-LIKE SERINE_THREONINE-PROTEIN KINASE"/>
    <property type="match status" value="1"/>
</dbReference>
<keyword evidence="2 17" id="KW-0723">Serine/threonine-protein kinase</keyword>
<dbReference type="Pfam" id="PF01453">
    <property type="entry name" value="B_lectin"/>
    <property type="match status" value="1"/>
</dbReference>
<protein>
    <recommendedName>
        <fullName evidence="17">Receptor-like serine/threonine-protein kinase</fullName>
        <ecNumber evidence="17">2.7.11.1</ecNumber>
    </recommendedName>
</protein>
<keyword evidence="11 19" id="KW-0472">Membrane</keyword>
<dbReference type="Gene3D" id="1.10.510.10">
    <property type="entry name" value="Transferase(Phosphotransferase) domain 1"/>
    <property type="match status" value="1"/>
</dbReference>
<evidence type="ECO:0000313" key="23">
    <source>
        <dbReference type="EMBL" id="KAF9614974.1"/>
    </source>
</evidence>
<feature type="transmembrane region" description="Helical" evidence="19">
    <location>
        <begin position="431"/>
        <end position="453"/>
    </location>
</feature>
<evidence type="ECO:0000256" key="2">
    <source>
        <dbReference type="ARBA" id="ARBA00022527"/>
    </source>
</evidence>
<dbReference type="FunFam" id="3.30.200.20:FF:000178">
    <property type="entry name" value="serine/threonine-protein kinase PBS1-like"/>
    <property type="match status" value="1"/>
</dbReference>
<evidence type="ECO:0000256" key="6">
    <source>
        <dbReference type="ARBA" id="ARBA00022729"/>
    </source>
</evidence>
<dbReference type="InterPro" id="IPR011009">
    <property type="entry name" value="Kinase-like_dom_sf"/>
</dbReference>
<name>A0A835IDM4_9MAGN</name>
<dbReference type="Gene3D" id="2.90.10.10">
    <property type="entry name" value="Bulb-type lectin domain"/>
    <property type="match status" value="1"/>
</dbReference>
<dbReference type="AlphaFoldDB" id="A0A835IDM4"/>
<evidence type="ECO:0000256" key="17">
    <source>
        <dbReference type="PIRNR" id="PIRNR000641"/>
    </source>
</evidence>
<dbReference type="SMART" id="SM00108">
    <property type="entry name" value="B_lectin"/>
    <property type="match status" value="1"/>
</dbReference>
<dbReference type="PANTHER" id="PTHR47976">
    <property type="entry name" value="G-TYPE LECTIN S-RECEPTOR-LIKE SERINE/THREONINE-PROTEIN KINASE SD2-5"/>
    <property type="match status" value="1"/>
</dbReference>
<sequence>MGTWVSFGSIGLVITCIFVLFNTCFASTRSIGQIVPGFKGSQMNYIDNNGLFLLSNDSNFALGFTTTPQDVTLFLLVVVHMDSSRTIWTANVNSVVQNSDNFVFDNNGNVYLQSGGRTVWSTGTTGKGATALELQDSGNLVLLGSGRSILWQSFSHPTDTLLSGQEFLDGMSLVSNPSLNNLSYRLTIESGDMLLYVNFSTPQPYWSMGKEARKTINKVGGNVSTASLVSNSWSFFDRSQGLLWQFIFSSNLDANVTWAAVLGPDGLISFYTLQSGGSNTAEPTKIPNDSCSTPESCDSYYVCYGKDNKCQCPSALSSRPNCSPGLVSPCNNSKDPMQLLDVGDKLDYFALEYVTPFSNFNLSSCKNACLKNCSCVVLFFETSSRNCYLFDQIGSLQQPSQSSAGFVSYIKAPSNGNTGSKSSGDGGRKRFPIVVIIVVVTILVIGGLLYGGFRYQKKNKKLPESPKDMSEEDNFLENLTGMPLRFSYRELEEATNSFALKLGQGGFGSVYQGKLKDGSEIAVKQLEGIGQGKKEFRAEVSIIGSIHHTHLVRLRGFCAEGSHRLLAYEYMANEKSDVYSYGMVLLELIGGRKNFDPSETSEKAHFPTYALKMAEERKLNEILDPNIKIDKEDESVFTAIQVALWCIQEDMYMRPSMSRVVQMLEGICAVPQPPTSSQMGSRLYSSFFKSISEECTTSSGTVSDCNNSAYLSAVRLSGPR</sequence>
<evidence type="ECO:0000259" key="22">
    <source>
        <dbReference type="PROSITE" id="PS50948"/>
    </source>
</evidence>
<keyword evidence="7 17" id="KW-0547">Nucleotide-binding</keyword>
<dbReference type="EMBL" id="JADFTS010000003">
    <property type="protein sequence ID" value="KAF9614974.1"/>
    <property type="molecule type" value="Genomic_DNA"/>
</dbReference>
<keyword evidence="13" id="KW-0675">Receptor</keyword>
<keyword evidence="10 19" id="KW-1133">Transmembrane helix</keyword>
<reference evidence="23 24" key="1">
    <citation type="submission" date="2020-10" db="EMBL/GenBank/DDBJ databases">
        <title>The Coptis chinensis genome and diversification of protoberbering-type alkaloids.</title>
        <authorList>
            <person name="Wang B."/>
            <person name="Shu S."/>
            <person name="Song C."/>
            <person name="Liu Y."/>
        </authorList>
    </citation>
    <scope>NUCLEOTIDE SEQUENCE [LARGE SCALE GENOMIC DNA]</scope>
    <source>
        <strain evidence="23">HL-2020</strain>
        <tissue evidence="23">Leaf</tissue>
    </source>
</reference>
<dbReference type="GO" id="GO:0005524">
    <property type="term" value="F:ATP binding"/>
    <property type="evidence" value="ECO:0007669"/>
    <property type="project" value="UniProtKB-UniRule"/>
</dbReference>
<evidence type="ECO:0000256" key="12">
    <source>
        <dbReference type="ARBA" id="ARBA00023157"/>
    </source>
</evidence>
<keyword evidence="9 17" id="KW-0067">ATP-binding</keyword>
<dbReference type="GO" id="GO:0016020">
    <property type="term" value="C:membrane"/>
    <property type="evidence" value="ECO:0007669"/>
    <property type="project" value="UniProtKB-SubCell"/>
</dbReference>
<feature type="domain" description="Bulb-type lectin" evidence="21">
    <location>
        <begin position="38"/>
        <end position="155"/>
    </location>
</feature>
<feature type="domain" description="Protein kinase" evidence="20">
    <location>
        <begin position="496"/>
        <end position="720"/>
    </location>
</feature>
<dbReference type="InterPro" id="IPR003609">
    <property type="entry name" value="Pan_app"/>
</dbReference>
<dbReference type="InterPro" id="IPR024171">
    <property type="entry name" value="SRK-like_kinase"/>
</dbReference>